<feature type="compositionally biased region" description="Basic and acidic residues" evidence="1">
    <location>
        <begin position="285"/>
        <end position="295"/>
    </location>
</feature>
<sequence>MAELSGCSHHSNNSLQDLFESSLNRFLDEPGHLSALEMVLNDSSYLKNHYSNNSSRSLLGNDTKLLETSSSSFDPEISQEFVKGEVADIIINRARQTDMEEEIKKLREEKIKLEKDLKAKRERKKRRALKKKRNDAKKEQQENEVSPVDDNQVSLANKDEIGQEKAPEKIEDELNRDGAKEVQAPMGSVIKVEVESPNKTSFKRMVSKKESSRLRELYTDTGSLLLEGYIRVDGSRRRHSSHERPTCVLSDFTNSEEAETNPEKESTKASVSEQSNTRKEKRRHSSCEVPRKAQERSTSYPIREIKIVKKSKKDPSKKEGTLQEEGIKAQAKDDEGNIKKGKTTKHVKKVKCKDETAPKATKTKGEVTLIESEMIVVKDEEPEPAALLSKKERLKKFETERGLSSSPSRIRSKKRAGLANNPPPKCILDALNWASRNGIFGMNNDQTRRARLIAAHRREKFEELVSEYDQGVIRRRHSVSS</sequence>
<evidence type="ECO:0000256" key="1">
    <source>
        <dbReference type="SAM" id="MobiDB-lite"/>
    </source>
</evidence>
<feature type="region of interest" description="Disordered" evidence="1">
    <location>
        <begin position="122"/>
        <end position="170"/>
    </location>
</feature>
<dbReference type="InParanoid" id="A0A1Z5KDV1"/>
<reference evidence="2 3" key="1">
    <citation type="journal article" date="2015" name="Plant Cell">
        <title>Oil accumulation by the oleaginous diatom Fistulifera solaris as revealed by the genome and transcriptome.</title>
        <authorList>
            <person name="Tanaka T."/>
            <person name="Maeda Y."/>
            <person name="Veluchamy A."/>
            <person name="Tanaka M."/>
            <person name="Abida H."/>
            <person name="Marechal E."/>
            <person name="Bowler C."/>
            <person name="Muto M."/>
            <person name="Sunaga Y."/>
            <person name="Tanaka M."/>
            <person name="Yoshino T."/>
            <person name="Taniguchi T."/>
            <person name="Fukuda Y."/>
            <person name="Nemoto M."/>
            <person name="Matsumoto M."/>
            <person name="Wong P.S."/>
            <person name="Aburatani S."/>
            <person name="Fujibuchi W."/>
        </authorList>
    </citation>
    <scope>NUCLEOTIDE SEQUENCE [LARGE SCALE GENOMIC DNA]</scope>
    <source>
        <strain evidence="2 3">JPCC DA0580</strain>
    </source>
</reference>
<feature type="compositionally biased region" description="Basic residues" evidence="1">
    <location>
        <begin position="122"/>
        <end position="135"/>
    </location>
</feature>
<accession>A0A1Z5KDV1</accession>
<evidence type="ECO:0000313" key="2">
    <source>
        <dbReference type="EMBL" id="GAX24138.1"/>
    </source>
</evidence>
<feature type="compositionally biased region" description="Basic and acidic residues" evidence="1">
    <location>
        <begin position="303"/>
        <end position="338"/>
    </location>
</feature>
<dbReference type="EMBL" id="BDSP01000206">
    <property type="protein sequence ID" value="GAX24138.1"/>
    <property type="molecule type" value="Genomic_DNA"/>
</dbReference>
<keyword evidence="3" id="KW-1185">Reference proteome</keyword>
<feature type="region of interest" description="Disordered" evidence="1">
    <location>
        <begin position="231"/>
        <end position="347"/>
    </location>
</feature>
<dbReference type="Proteomes" id="UP000198406">
    <property type="component" value="Unassembled WGS sequence"/>
</dbReference>
<gene>
    <name evidence="2" type="ORF">FisN_9Hh391</name>
</gene>
<comment type="caution">
    <text evidence="2">The sequence shown here is derived from an EMBL/GenBank/DDBJ whole genome shotgun (WGS) entry which is preliminary data.</text>
</comment>
<feature type="region of interest" description="Disordered" evidence="1">
    <location>
        <begin position="397"/>
        <end position="422"/>
    </location>
</feature>
<feature type="compositionally biased region" description="Basic and acidic residues" evidence="1">
    <location>
        <begin position="157"/>
        <end position="170"/>
    </location>
</feature>
<dbReference type="AlphaFoldDB" id="A0A1Z5KDV1"/>
<name>A0A1Z5KDV1_FISSO</name>
<evidence type="ECO:0000313" key="3">
    <source>
        <dbReference type="Proteomes" id="UP000198406"/>
    </source>
</evidence>
<organism evidence="2 3">
    <name type="scientific">Fistulifera solaris</name>
    <name type="common">Oleaginous diatom</name>
    <dbReference type="NCBI Taxonomy" id="1519565"/>
    <lineage>
        <taxon>Eukaryota</taxon>
        <taxon>Sar</taxon>
        <taxon>Stramenopiles</taxon>
        <taxon>Ochrophyta</taxon>
        <taxon>Bacillariophyta</taxon>
        <taxon>Bacillariophyceae</taxon>
        <taxon>Bacillariophycidae</taxon>
        <taxon>Naviculales</taxon>
        <taxon>Naviculaceae</taxon>
        <taxon>Fistulifera</taxon>
    </lineage>
</organism>
<protein>
    <submittedName>
        <fullName evidence="2">Uncharacterized protein</fullName>
    </submittedName>
</protein>
<proteinExistence type="predicted"/>